<keyword evidence="7" id="KW-0508">mRNA splicing</keyword>
<keyword evidence="11" id="KW-1185">Reference proteome</keyword>
<evidence type="ECO:0000313" key="11">
    <source>
        <dbReference type="Proteomes" id="UP000265703"/>
    </source>
</evidence>
<feature type="region of interest" description="Disordered" evidence="9">
    <location>
        <begin position="144"/>
        <end position="192"/>
    </location>
</feature>
<evidence type="ECO:0000256" key="1">
    <source>
        <dbReference type="ARBA" id="ARBA00004123"/>
    </source>
</evidence>
<keyword evidence="8" id="KW-0539">Nucleus</keyword>
<feature type="compositionally biased region" description="Low complexity" evidence="9">
    <location>
        <begin position="182"/>
        <end position="192"/>
    </location>
</feature>
<sequence>MPPKKKNTKSNQIQPENPVDQIIQNVVQDFVNEATSTSSTSPSQEMSTPKKRTRKPRTTKKKDLSSQEESNIMDPDVSASPVVNSETQSQEIVTSTKKRPGRKPKVKQQEVDTVKEELQEQQQQQQYMATSMTAAPQHQLLFINATPEEPVKKKPGRKPKAKKQEEVQQQQHPEEKIVNIQPKPAAIPTSSSSPAAIRNLINLDEDSFHPYGFNKREINLSESQGKKNYNSPPVAPSPVVHPTIAPIVNPLSTVTPSPAPAPSKRGRPKKVKVDSQTGNAPDITESHDTKPAPTRKRKPRKQEVSTEPDKQSEIIVGEISALQEQMDLKQQQIEEEDEQPKAANPPKKRRTKKRDAATTQITSAVESTSIDQTPVQKERQPPAKTTKRGRPKKIKSVDKPPVSDETVAIKMEQVDATEPRSGIESHIVELQPQQISSIDEDSIPSNVKVEQQKPTHSAKSSISPKNSVLLNEDLEISEPEHQEQDKQNSSHTVDENDVKLTEGFENNNKFQASVVEDVTMEDAQNKEEEAVNSLIGEQIVKRKRSLDNGDSDDEDSDKPTPKKLSRIEEIKARMEKFSKLRSRLDEGESANRKEVYEEHQRKKTNPKEIIRQERKREEAEKLLAKQQAEERGEDYERSKFWEYSIESVEKWEKKQEKKAKKSDVAFTDYNQVAHKKYKKQINELKPDIVTYNEQKAAAMASSSLIATEDGQIVSVDTESTFYRDVNSLQYASVDNQPSREAIERVVADVNKTIAKREKSSRQKTVNEEDDITYINERNRRFNEKIGRYYDKYTKEIKENFERGTAL</sequence>
<dbReference type="AlphaFoldDB" id="A0A397TGE0"/>
<feature type="compositionally biased region" description="Polar residues" evidence="9">
    <location>
        <begin position="81"/>
        <end position="95"/>
    </location>
</feature>
<feature type="region of interest" description="Disordered" evidence="9">
    <location>
        <begin position="222"/>
        <end position="508"/>
    </location>
</feature>
<feature type="compositionally biased region" description="Basic residues" evidence="9">
    <location>
        <begin position="49"/>
        <end position="60"/>
    </location>
</feature>
<feature type="compositionally biased region" description="Basic and acidic residues" evidence="9">
    <location>
        <begin position="162"/>
        <end position="177"/>
    </location>
</feature>
<gene>
    <name evidence="10" type="ORF">C1645_707972</name>
</gene>
<feature type="compositionally biased region" description="Low complexity" evidence="9">
    <location>
        <begin position="35"/>
        <end position="47"/>
    </location>
</feature>
<comment type="similarity">
    <text evidence="2">Belongs to the SYF2 family.</text>
</comment>
<feature type="region of interest" description="Disordered" evidence="9">
    <location>
        <begin position="522"/>
        <end position="634"/>
    </location>
</feature>
<feature type="region of interest" description="Disordered" evidence="9">
    <location>
        <begin position="1"/>
        <end position="132"/>
    </location>
</feature>
<proteinExistence type="inferred from homology"/>
<dbReference type="Pfam" id="PF08231">
    <property type="entry name" value="SYF2"/>
    <property type="match status" value="1"/>
</dbReference>
<dbReference type="Proteomes" id="UP000265703">
    <property type="component" value="Unassembled WGS sequence"/>
</dbReference>
<dbReference type="GO" id="GO:0000974">
    <property type="term" value="C:Prp19 complex"/>
    <property type="evidence" value="ECO:0007669"/>
    <property type="project" value="TreeGrafter"/>
</dbReference>
<evidence type="ECO:0000256" key="4">
    <source>
        <dbReference type="ARBA" id="ARBA00014745"/>
    </source>
</evidence>
<dbReference type="PANTHER" id="PTHR13264">
    <property type="entry name" value="GCIP-INTERACTING PROTEIN P29"/>
    <property type="match status" value="1"/>
</dbReference>
<organism evidence="10 11">
    <name type="scientific">Glomus cerebriforme</name>
    <dbReference type="NCBI Taxonomy" id="658196"/>
    <lineage>
        <taxon>Eukaryota</taxon>
        <taxon>Fungi</taxon>
        <taxon>Fungi incertae sedis</taxon>
        <taxon>Mucoromycota</taxon>
        <taxon>Glomeromycotina</taxon>
        <taxon>Glomeromycetes</taxon>
        <taxon>Glomerales</taxon>
        <taxon>Glomeraceae</taxon>
        <taxon>Glomus</taxon>
    </lineage>
</organism>
<evidence type="ECO:0000256" key="8">
    <source>
        <dbReference type="ARBA" id="ARBA00023242"/>
    </source>
</evidence>
<feature type="compositionally biased region" description="Polar residues" evidence="9">
    <location>
        <begin position="360"/>
        <end position="375"/>
    </location>
</feature>
<feature type="compositionally biased region" description="Polar residues" evidence="9">
    <location>
        <begin position="431"/>
        <end position="469"/>
    </location>
</feature>
<evidence type="ECO:0000256" key="7">
    <source>
        <dbReference type="ARBA" id="ARBA00023187"/>
    </source>
</evidence>
<comment type="subcellular location">
    <subcellularLocation>
        <location evidence="1">Nucleus</location>
    </subcellularLocation>
</comment>
<feature type="compositionally biased region" description="Basic and acidic residues" evidence="9">
    <location>
        <begin position="107"/>
        <end position="118"/>
    </location>
</feature>
<protein>
    <recommendedName>
        <fullName evidence="4">Pre-mRNA-splicing factor SYF2</fullName>
    </recommendedName>
    <alternativeName>
        <fullName evidence="3">Pre-mRNA-splicing factor syf2</fullName>
    </alternativeName>
</protein>
<feature type="compositionally biased region" description="Basic and acidic residues" evidence="9">
    <location>
        <begin position="557"/>
        <end position="634"/>
    </location>
</feature>
<keyword evidence="5" id="KW-0507">mRNA processing</keyword>
<dbReference type="GO" id="GO:0071014">
    <property type="term" value="C:post-mRNA release spliceosomal complex"/>
    <property type="evidence" value="ECO:0007669"/>
    <property type="project" value="TreeGrafter"/>
</dbReference>
<feature type="compositionally biased region" description="Basic and acidic residues" evidence="9">
    <location>
        <begin position="301"/>
        <end position="312"/>
    </location>
</feature>
<evidence type="ECO:0000256" key="3">
    <source>
        <dbReference type="ARBA" id="ARBA00013557"/>
    </source>
</evidence>
<dbReference type="EMBL" id="QKYT01000045">
    <property type="protein sequence ID" value="RIA96429.1"/>
    <property type="molecule type" value="Genomic_DNA"/>
</dbReference>
<evidence type="ECO:0000256" key="6">
    <source>
        <dbReference type="ARBA" id="ARBA00022728"/>
    </source>
</evidence>
<dbReference type="GO" id="GO:0071013">
    <property type="term" value="C:catalytic step 2 spliceosome"/>
    <property type="evidence" value="ECO:0007669"/>
    <property type="project" value="TreeGrafter"/>
</dbReference>
<dbReference type="OrthoDB" id="199717at2759"/>
<dbReference type="STRING" id="658196.A0A397TGE0"/>
<comment type="caution">
    <text evidence="10">The sequence shown here is derived from an EMBL/GenBank/DDBJ whole genome shotgun (WGS) entry which is preliminary data.</text>
</comment>
<dbReference type="InterPro" id="IPR013260">
    <property type="entry name" value="mRNA_splic_SYF2"/>
</dbReference>
<evidence type="ECO:0000313" key="10">
    <source>
        <dbReference type="EMBL" id="RIA96429.1"/>
    </source>
</evidence>
<dbReference type="GO" id="GO:0008380">
    <property type="term" value="P:RNA splicing"/>
    <property type="evidence" value="ECO:0007669"/>
    <property type="project" value="UniProtKB-KW"/>
</dbReference>
<name>A0A397TGE0_9GLOM</name>
<feature type="compositionally biased region" description="Basic residues" evidence="9">
    <location>
        <begin position="96"/>
        <end position="106"/>
    </location>
</feature>
<keyword evidence="6" id="KW-0747">Spliceosome</keyword>
<evidence type="ECO:0000256" key="2">
    <source>
        <dbReference type="ARBA" id="ARBA00010028"/>
    </source>
</evidence>
<dbReference type="PANTHER" id="PTHR13264:SF5">
    <property type="entry name" value="PRE-MRNA-SPLICING FACTOR SYF2"/>
    <property type="match status" value="1"/>
</dbReference>
<feature type="compositionally biased region" description="Basic residues" evidence="9">
    <location>
        <begin position="385"/>
        <end position="394"/>
    </location>
</feature>
<reference evidence="10 11" key="1">
    <citation type="submission" date="2018-06" db="EMBL/GenBank/DDBJ databases">
        <title>Comparative genomics reveals the genomic features of Rhizophagus irregularis, R. cerebriforme, R. diaphanum and Gigaspora rosea, and their symbiotic lifestyle signature.</title>
        <authorList>
            <person name="Morin E."/>
            <person name="San Clemente H."/>
            <person name="Chen E.C.H."/>
            <person name="De La Providencia I."/>
            <person name="Hainaut M."/>
            <person name="Kuo A."/>
            <person name="Kohler A."/>
            <person name="Murat C."/>
            <person name="Tang N."/>
            <person name="Roy S."/>
            <person name="Loubradou J."/>
            <person name="Henrissat B."/>
            <person name="Grigoriev I.V."/>
            <person name="Corradi N."/>
            <person name="Roux C."/>
            <person name="Martin F.M."/>
        </authorList>
    </citation>
    <scope>NUCLEOTIDE SEQUENCE [LARGE SCALE GENOMIC DNA]</scope>
    <source>
        <strain evidence="10 11">DAOM 227022</strain>
    </source>
</reference>
<feature type="compositionally biased region" description="Basic and acidic residues" evidence="9">
    <location>
        <begin position="417"/>
        <end position="427"/>
    </location>
</feature>
<feature type="compositionally biased region" description="Basic and acidic residues" evidence="9">
    <location>
        <begin position="478"/>
        <end position="502"/>
    </location>
</feature>
<accession>A0A397TGE0</accession>
<evidence type="ECO:0000256" key="9">
    <source>
        <dbReference type="SAM" id="MobiDB-lite"/>
    </source>
</evidence>
<evidence type="ECO:0000256" key="5">
    <source>
        <dbReference type="ARBA" id="ARBA00022664"/>
    </source>
</evidence>
<dbReference type="GO" id="GO:0006397">
    <property type="term" value="P:mRNA processing"/>
    <property type="evidence" value="ECO:0007669"/>
    <property type="project" value="UniProtKB-KW"/>
</dbReference>